<sequence length="88" mass="10028">MVLCCRTVRITTFGDKLKTSKDHLGAYHHRNLQFVSGVEDNETTTCSRGFFNLMIFMMEHDYPHLMCNLKRLQASALGAKIKNTGVSF</sequence>
<dbReference type="Proteomes" id="UP001359485">
    <property type="component" value="Unassembled WGS sequence"/>
</dbReference>
<proteinExistence type="predicted"/>
<gene>
    <name evidence="1" type="ORF">RUM44_010462</name>
</gene>
<dbReference type="EMBL" id="JAWJWF010000045">
    <property type="protein sequence ID" value="KAK6627980.1"/>
    <property type="molecule type" value="Genomic_DNA"/>
</dbReference>
<comment type="caution">
    <text evidence="1">The sequence shown here is derived from an EMBL/GenBank/DDBJ whole genome shotgun (WGS) entry which is preliminary data.</text>
</comment>
<evidence type="ECO:0000313" key="1">
    <source>
        <dbReference type="EMBL" id="KAK6627980.1"/>
    </source>
</evidence>
<name>A0ABR1AVM9_POLSC</name>
<organism evidence="1 2">
    <name type="scientific">Polyplax serrata</name>
    <name type="common">Common mouse louse</name>
    <dbReference type="NCBI Taxonomy" id="468196"/>
    <lineage>
        <taxon>Eukaryota</taxon>
        <taxon>Metazoa</taxon>
        <taxon>Ecdysozoa</taxon>
        <taxon>Arthropoda</taxon>
        <taxon>Hexapoda</taxon>
        <taxon>Insecta</taxon>
        <taxon>Pterygota</taxon>
        <taxon>Neoptera</taxon>
        <taxon>Paraneoptera</taxon>
        <taxon>Psocodea</taxon>
        <taxon>Troctomorpha</taxon>
        <taxon>Phthiraptera</taxon>
        <taxon>Anoplura</taxon>
        <taxon>Polyplacidae</taxon>
        <taxon>Polyplax</taxon>
    </lineage>
</organism>
<evidence type="ECO:0000313" key="2">
    <source>
        <dbReference type="Proteomes" id="UP001359485"/>
    </source>
</evidence>
<accession>A0ABR1AVM9</accession>
<keyword evidence="2" id="KW-1185">Reference proteome</keyword>
<reference evidence="1 2" key="1">
    <citation type="submission" date="2023-09" db="EMBL/GenBank/DDBJ databases">
        <title>Genomes of two closely related lineages of the louse Polyplax serrata with different host specificities.</title>
        <authorList>
            <person name="Martinu J."/>
            <person name="Tarabai H."/>
            <person name="Stefka J."/>
            <person name="Hypsa V."/>
        </authorList>
    </citation>
    <scope>NUCLEOTIDE SEQUENCE [LARGE SCALE GENOMIC DNA]</scope>
    <source>
        <strain evidence="1">98ZLc_SE</strain>
    </source>
</reference>
<protein>
    <submittedName>
        <fullName evidence="1">Uncharacterized protein</fullName>
    </submittedName>
</protein>